<sequence>MRGTVDPFFDHVTSHSITPILLPAGYFLCPVKIRFFKYPPEKIFYIL</sequence>
<evidence type="ECO:0000313" key="1">
    <source>
        <dbReference type="EMBL" id="AJO21691.1"/>
    </source>
</evidence>
<dbReference type="EMBL" id="CP010525">
    <property type="protein sequence ID" value="AJO21691.1"/>
    <property type="molecule type" value="Genomic_DNA"/>
</dbReference>
<name>A0AAN0WAY5_HEYCO</name>
<keyword evidence="2" id="KW-1185">Reference proteome</keyword>
<dbReference type="Proteomes" id="UP000032024">
    <property type="component" value="Chromosome"/>
</dbReference>
<organism evidence="1 2">
    <name type="scientific">Heyndrickxia coagulans</name>
    <name type="common">Weizmannia coagulans</name>
    <dbReference type="NCBI Taxonomy" id="1398"/>
    <lineage>
        <taxon>Bacteria</taxon>
        <taxon>Bacillati</taxon>
        <taxon>Bacillota</taxon>
        <taxon>Bacilli</taxon>
        <taxon>Bacillales</taxon>
        <taxon>Bacillaceae</taxon>
        <taxon>Heyndrickxia</taxon>
    </lineage>
</organism>
<proteinExistence type="predicted"/>
<reference evidence="2" key="1">
    <citation type="submission" date="2015-01" db="EMBL/GenBank/DDBJ databases">
        <title>Comparative genome analysis of Bacillus coagulans HM-08, Clostridium butyricum HM-68, Bacillus subtilis HM-66 and Bacillus paralicheniformis BL-09.</title>
        <authorList>
            <person name="Zhang H."/>
        </authorList>
    </citation>
    <scope>NUCLEOTIDE SEQUENCE [LARGE SCALE GENOMIC DNA]</scope>
    <source>
        <strain evidence="2">HM-08</strain>
    </source>
</reference>
<accession>A0AAN0WAY5</accession>
<dbReference type="AlphaFoldDB" id="A0AAN0WAY5"/>
<evidence type="ECO:0000313" key="2">
    <source>
        <dbReference type="Proteomes" id="UP000032024"/>
    </source>
</evidence>
<gene>
    <name evidence="1" type="ORF">SB48_HM08orf01377</name>
</gene>
<protein>
    <submittedName>
        <fullName evidence="1">Uncharacterized protein</fullName>
    </submittedName>
</protein>